<dbReference type="InterPro" id="IPR019821">
    <property type="entry name" value="Kinesin_motor_CS"/>
</dbReference>
<evidence type="ECO:0000256" key="8">
    <source>
        <dbReference type="PROSITE-ProRule" id="PRU00283"/>
    </source>
</evidence>
<dbReference type="AlphaFoldDB" id="A0AAN7ST40"/>
<dbReference type="PROSITE" id="PS50067">
    <property type="entry name" value="KINESIN_MOTOR_2"/>
    <property type="match status" value="1"/>
</dbReference>
<keyword evidence="6 8" id="KW-0505">Motor protein</keyword>
<feature type="region of interest" description="Disordered" evidence="10">
    <location>
        <begin position="252"/>
        <end position="352"/>
    </location>
</feature>
<keyword evidence="3 9" id="KW-0493">Microtubule</keyword>
<dbReference type="SMART" id="SM00129">
    <property type="entry name" value="KISc"/>
    <property type="match status" value="1"/>
</dbReference>
<evidence type="ECO:0000256" key="6">
    <source>
        <dbReference type="ARBA" id="ARBA00023175"/>
    </source>
</evidence>
<dbReference type="GO" id="GO:0003777">
    <property type="term" value="F:microtubule motor activity"/>
    <property type="evidence" value="ECO:0007669"/>
    <property type="project" value="InterPro"/>
</dbReference>
<evidence type="ECO:0000256" key="1">
    <source>
        <dbReference type="ARBA" id="ARBA00004245"/>
    </source>
</evidence>
<dbReference type="InterPro" id="IPR027640">
    <property type="entry name" value="Kinesin-like_fam"/>
</dbReference>
<proteinExistence type="inferred from homology"/>
<evidence type="ECO:0000256" key="4">
    <source>
        <dbReference type="ARBA" id="ARBA00022741"/>
    </source>
</evidence>
<dbReference type="PROSITE" id="PS00411">
    <property type="entry name" value="KINESIN_MOTOR_1"/>
    <property type="match status" value="1"/>
</dbReference>
<dbReference type="Proteomes" id="UP001353858">
    <property type="component" value="Unassembled WGS sequence"/>
</dbReference>
<dbReference type="PRINTS" id="PR00380">
    <property type="entry name" value="KINESINHEAVY"/>
</dbReference>
<dbReference type="GO" id="GO:0005524">
    <property type="term" value="F:ATP binding"/>
    <property type="evidence" value="ECO:0007669"/>
    <property type="project" value="UniProtKB-UniRule"/>
</dbReference>
<organism evidence="12 13">
    <name type="scientific">Aquatica leii</name>
    <dbReference type="NCBI Taxonomy" id="1421715"/>
    <lineage>
        <taxon>Eukaryota</taxon>
        <taxon>Metazoa</taxon>
        <taxon>Ecdysozoa</taxon>
        <taxon>Arthropoda</taxon>
        <taxon>Hexapoda</taxon>
        <taxon>Insecta</taxon>
        <taxon>Pterygota</taxon>
        <taxon>Neoptera</taxon>
        <taxon>Endopterygota</taxon>
        <taxon>Coleoptera</taxon>
        <taxon>Polyphaga</taxon>
        <taxon>Elateriformia</taxon>
        <taxon>Elateroidea</taxon>
        <taxon>Lampyridae</taxon>
        <taxon>Luciolinae</taxon>
        <taxon>Aquatica</taxon>
    </lineage>
</organism>
<dbReference type="InterPro" id="IPR001752">
    <property type="entry name" value="Kinesin_motor_dom"/>
</dbReference>
<dbReference type="GO" id="GO:0008017">
    <property type="term" value="F:microtubule binding"/>
    <property type="evidence" value="ECO:0007669"/>
    <property type="project" value="InterPro"/>
</dbReference>
<sequence length="352" mass="39563">MHNQIQDLKGSIRVFCRVRPKLPSEFNKLTCKLTYVDEDSLEITKENVNFISGRSIETPLEFVFNKVFQPECTQLEGFEELSQLIQNAIDGYNVCVFAYGQTGSGKTYTMQGDADQHIGIIPRSIDLVFKLIDKYRKLGWVYQVDVSFLEIYNETVRDLLTTNAKESLEIRYNEGRGTTVTNLTVTPVESATELYYLMKRANQNRAVAVTNYNDHSSRSHADTKITLKGTNPEMGTILTGSLSLVDLAGSESAKKVKRPNMDRDRHLSSAVRHRGKREHLSGSEKRKAAAEKEKKTQEVLAKSRRMTDFFTAPSKQSKAKSDVATTSHSLNDDTASRCASPLQEDDLVSADD</sequence>
<keyword evidence="7" id="KW-0206">Cytoskeleton</keyword>
<dbReference type="Pfam" id="PF00225">
    <property type="entry name" value="Kinesin"/>
    <property type="match status" value="1"/>
</dbReference>
<evidence type="ECO:0000313" key="13">
    <source>
        <dbReference type="Proteomes" id="UP001353858"/>
    </source>
</evidence>
<dbReference type="Gene3D" id="3.40.850.10">
    <property type="entry name" value="Kinesin motor domain"/>
    <property type="match status" value="1"/>
</dbReference>
<feature type="domain" description="Kinesin motor" evidence="11">
    <location>
        <begin position="11"/>
        <end position="255"/>
    </location>
</feature>
<evidence type="ECO:0000313" key="12">
    <source>
        <dbReference type="EMBL" id="KAK4887610.1"/>
    </source>
</evidence>
<dbReference type="SUPFAM" id="SSF52540">
    <property type="entry name" value="P-loop containing nucleoside triphosphate hydrolases"/>
    <property type="match status" value="1"/>
</dbReference>
<evidence type="ECO:0000256" key="7">
    <source>
        <dbReference type="ARBA" id="ARBA00023212"/>
    </source>
</evidence>
<keyword evidence="5 8" id="KW-0067">ATP-binding</keyword>
<evidence type="ECO:0000256" key="5">
    <source>
        <dbReference type="ARBA" id="ARBA00022840"/>
    </source>
</evidence>
<gene>
    <name evidence="12" type="ORF">RN001_003881</name>
</gene>
<evidence type="ECO:0000259" key="11">
    <source>
        <dbReference type="PROSITE" id="PS50067"/>
    </source>
</evidence>
<comment type="similarity">
    <text evidence="2">Belongs to the TRAFAC class myosin-kinesin ATPase superfamily. Kinesin family. KIN-14 subfamily.</text>
</comment>
<evidence type="ECO:0000256" key="9">
    <source>
        <dbReference type="RuleBase" id="RU000394"/>
    </source>
</evidence>
<keyword evidence="7" id="KW-0963">Cytoplasm</keyword>
<feature type="compositionally biased region" description="Acidic residues" evidence="10">
    <location>
        <begin position="343"/>
        <end position="352"/>
    </location>
</feature>
<name>A0AAN7ST40_9COLE</name>
<protein>
    <recommendedName>
        <fullName evidence="9">Kinesin-like protein</fullName>
    </recommendedName>
</protein>
<accession>A0AAN7ST40</accession>
<dbReference type="PANTHER" id="PTHR47972">
    <property type="entry name" value="KINESIN-LIKE PROTEIN KLP-3"/>
    <property type="match status" value="1"/>
</dbReference>
<dbReference type="GO" id="GO:0007018">
    <property type="term" value="P:microtubule-based movement"/>
    <property type="evidence" value="ECO:0007669"/>
    <property type="project" value="InterPro"/>
</dbReference>
<feature type="binding site" evidence="8">
    <location>
        <begin position="100"/>
        <end position="107"/>
    </location>
    <ligand>
        <name>ATP</name>
        <dbReference type="ChEBI" id="CHEBI:30616"/>
    </ligand>
</feature>
<evidence type="ECO:0000256" key="2">
    <source>
        <dbReference type="ARBA" id="ARBA00010899"/>
    </source>
</evidence>
<reference evidence="13" key="1">
    <citation type="submission" date="2023-01" db="EMBL/GenBank/DDBJ databases">
        <title>Key to firefly adult light organ development and bioluminescence: homeobox transcription factors regulate luciferase expression and transportation to peroxisome.</title>
        <authorList>
            <person name="Fu X."/>
        </authorList>
    </citation>
    <scope>NUCLEOTIDE SEQUENCE [LARGE SCALE GENOMIC DNA]</scope>
</reference>
<keyword evidence="4 8" id="KW-0547">Nucleotide-binding</keyword>
<dbReference type="GO" id="GO:0005874">
    <property type="term" value="C:microtubule"/>
    <property type="evidence" value="ECO:0007669"/>
    <property type="project" value="UniProtKB-KW"/>
</dbReference>
<comment type="subcellular location">
    <subcellularLocation>
        <location evidence="1">Cytoplasm</location>
        <location evidence="1">Cytoskeleton</location>
    </subcellularLocation>
</comment>
<comment type="caution">
    <text evidence="12">The sequence shown here is derived from an EMBL/GenBank/DDBJ whole genome shotgun (WGS) entry which is preliminary data.</text>
</comment>
<feature type="compositionally biased region" description="Basic and acidic residues" evidence="10">
    <location>
        <begin position="278"/>
        <end position="297"/>
    </location>
</feature>
<dbReference type="InterPro" id="IPR027417">
    <property type="entry name" value="P-loop_NTPase"/>
</dbReference>
<dbReference type="InterPro" id="IPR036961">
    <property type="entry name" value="Kinesin_motor_dom_sf"/>
</dbReference>
<keyword evidence="13" id="KW-1185">Reference proteome</keyword>
<dbReference type="EMBL" id="JARPUR010000001">
    <property type="protein sequence ID" value="KAK4887610.1"/>
    <property type="molecule type" value="Genomic_DNA"/>
</dbReference>
<evidence type="ECO:0000256" key="10">
    <source>
        <dbReference type="SAM" id="MobiDB-lite"/>
    </source>
</evidence>
<evidence type="ECO:0000256" key="3">
    <source>
        <dbReference type="ARBA" id="ARBA00022701"/>
    </source>
</evidence>
<dbReference type="PANTHER" id="PTHR47972:SF45">
    <property type="entry name" value="PROTEIN CLARET SEGREGATIONAL"/>
    <property type="match status" value="1"/>
</dbReference>